<protein>
    <submittedName>
        <fullName evidence="3">NADPH-dependent diflavin oxidoreductase 1</fullName>
    </submittedName>
</protein>
<dbReference type="InterPro" id="IPR029039">
    <property type="entry name" value="Flavoprotein-like_sf"/>
</dbReference>
<evidence type="ECO:0000313" key="4">
    <source>
        <dbReference type="Proteomes" id="UP001516464"/>
    </source>
</evidence>
<dbReference type="InterPro" id="IPR008254">
    <property type="entry name" value="Flavodoxin/NO_synth"/>
</dbReference>
<dbReference type="SUPFAM" id="SSF52218">
    <property type="entry name" value="Flavoproteins"/>
    <property type="match status" value="1"/>
</dbReference>
<name>A0ABQ7I2K0_9MICR</name>
<dbReference type="PANTHER" id="PTHR19384:SF10">
    <property type="entry name" value="NADPH-DEPENDENT DIFLAVIN OXIDOREDUCTASE 1"/>
    <property type="match status" value="1"/>
</dbReference>
<dbReference type="InterPro" id="IPR023173">
    <property type="entry name" value="NADPH_Cyt_P450_Rdtase_alpha"/>
</dbReference>
<dbReference type="PROSITE" id="PS50902">
    <property type="entry name" value="FLAVODOXIN_LIKE"/>
    <property type="match status" value="1"/>
</dbReference>
<dbReference type="Proteomes" id="UP001516464">
    <property type="component" value="Unassembled WGS sequence"/>
</dbReference>
<accession>A0ABQ7I2K0</accession>
<gene>
    <name evidence="3" type="primary">NDOR1</name>
    <name evidence="3" type="ORF">TCON_0195</name>
</gene>
<dbReference type="InterPro" id="IPR039261">
    <property type="entry name" value="FNR_nucleotide-bd"/>
</dbReference>
<dbReference type="SUPFAM" id="SSF63380">
    <property type="entry name" value="Riboflavin synthase domain-like"/>
    <property type="match status" value="1"/>
</dbReference>
<dbReference type="InterPro" id="IPR001094">
    <property type="entry name" value="Flavdoxin-like"/>
</dbReference>
<proteinExistence type="predicted"/>
<feature type="domain" description="Flavodoxin-like" evidence="2">
    <location>
        <begin position="3"/>
        <end position="141"/>
    </location>
</feature>
<keyword evidence="4" id="KW-1185">Reference proteome</keyword>
<dbReference type="EMBL" id="SBIQ01000007">
    <property type="protein sequence ID" value="KAF7684592.1"/>
    <property type="molecule type" value="Genomic_DNA"/>
</dbReference>
<reference evidence="3 4" key="1">
    <citation type="submission" date="2019-01" db="EMBL/GenBank/DDBJ databases">
        <title>Genomes sequencing and comparative genomics of infectious freshwater microsporidia, Cucumispora dikerogammari and Thelohania contejeani.</title>
        <authorList>
            <person name="Cormier A."/>
            <person name="Giraud I."/>
            <person name="Wattier R."/>
            <person name="Teixeira M."/>
            <person name="Grandjean F."/>
            <person name="Rigaud T."/>
            <person name="Cordaux R."/>
        </authorList>
    </citation>
    <scope>NUCLEOTIDE SEQUENCE [LARGE SCALE GENOMIC DNA]</scope>
    <source>
        <strain evidence="3">T1</strain>
        <tissue evidence="3">Spores</tissue>
    </source>
</reference>
<evidence type="ECO:0000313" key="3">
    <source>
        <dbReference type="EMBL" id="KAF7684592.1"/>
    </source>
</evidence>
<dbReference type="Gene3D" id="1.20.990.10">
    <property type="entry name" value="NADPH-cytochrome p450 Reductase, Chain A, domain 3"/>
    <property type="match status" value="1"/>
</dbReference>
<evidence type="ECO:0000256" key="1">
    <source>
        <dbReference type="ARBA" id="ARBA00022630"/>
    </source>
</evidence>
<sequence length="465" mass="53302">MPVPIIFATQSGNSQFLSSLINHPYTYPIDIALFPLSKLLHSPVLIFIVSTHGDGDPPFSMRSFWNFIMYAGNPENLFAGVSFAIFGLGDSSYSSYNFCARKLARRLEQLGASPLIPLTLGDAQHPRGYSTMFEPWVKDLCAALNTLNISHVPKIEPEVSKPKYKAVLIKKCVRTPPSYTPIIIELTFQLKWGSFHPGDCIGITPENWNYREFMDYNEIGDENISLIKSKLDINFIPSQNIFKYLKGGEELAIDYDLYYDYVIKAKRTFFEVIMDFHTKVDIEFLIKHVPLIRPRYYTMIKRDGFYSILVTIVEYNTYLKASRIGLCTQYLKMLEIGASLDVEIVESVLRFETNNVLFVSTGVGVALPLAYLNFYKNKTVKIVYGFRYKGVDCLYEPGDPSNSVDISMAISRENGEYVQHVLKRIWKDEYKEYTLILSGSYKLNKEIKLLLKELGVKMKIQSETW</sequence>
<dbReference type="Pfam" id="PF00258">
    <property type="entry name" value="Flavodoxin_1"/>
    <property type="match status" value="1"/>
</dbReference>
<dbReference type="Gene3D" id="2.40.30.10">
    <property type="entry name" value="Translation factors"/>
    <property type="match status" value="1"/>
</dbReference>
<keyword evidence="1" id="KW-0285">Flavoprotein</keyword>
<comment type="caution">
    <text evidence="3">The sequence shown here is derived from an EMBL/GenBank/DDBJ whole genome shotgun (WGS) entry which is preliminary data.</text>
</comment>
<dbReference type="PANTHER" id="PTHR19384">
    <property type="entry name" value="NITRIC OXIDE SYNTHASE-RELATED"/>
    <property type="match status" value="1"/>
</dbReference>
<dbReference type="Gene3D" id="3.40.50.360">
    <property type="match status" value="1"/>
</dbReference>
<dbReference type="PRINTS" id="PR00369">
    <property type="entry name" value="FLAVODOXIN"/>
</dbReference>
<organism evidence="3 4">
    <name type="scientific">Astathelohania contejeani</name>
    <dbReference type="NCBI Taxonomy" id="164912"/>
    <lineage>
        <taxon>Eukaryota</taxon>
        <taxon>Fungi</taxon>
        <taxon>Fungi incertae sedis</taxon>
        <taxon>Microsporidia</taxon>
        <taxon>Astathelohaniidae</taxon>
        <taxon>Astathelohania</taxon>
    </lineage>
</organism>
<evidence type="ECO:0000259" key="2">
    <source>
        <dbReference type="PROSITE" id="PS50902"/>
    </source>
</evidence>
<dbReference type="SUPFAM" id="SSF52343">
    <property type="entry name" value="Ferredoxin reductase-like, C-terminal NADP-linked domain"/>
    <property type="match status" value="1"/>
</dbReference>
<dbReference type="InterPro" id="IPR017938">
    <property type="entry name" value="Riboflavin_synthase-like_b-brl"/>
</dbReference>